<keyword evidence="3" id="KW-1185">Reference proteome</keyword>
<dbReference type="InParanoid" id="A0A6J2W5Q6"/>
<dbReference type="FunCoup" id="A0A6J2W5Q6">
    <property type="interactions" value="63"/>
</dbReference>
<feature type="coiled-coil region" evidence="1">
    <location>
        <begin position="201"/>
        <end position="249"/>
    </location>
</feature>
<feature type="region of interest" description="Disordered" evidence="2">
    <location>
        <begin position="1"/>
        <end position="85"/>
    </location>
</feature>
<dbReference type="Proteomes" id="UP000504632">
    <property type="component" value="Chromosome 8"/>
</dbReference>
<dbReference type="GeneID" id="115819277"/>
<dbReference type="GO" id="GO:0001947">
    <property type="term" value="P:heart looping"/>
    <property type="evidence" value="ECO:0007669"/>
    <property type="project" value="TreeGrafter"/>
</dbReference>
<dbReference type="GO" id="GO:0005929">
    <property type="term" value="C:cilium"/>
    <property type="evidence" value="ECO:0007669"/>
    <property type="project" value="TreeGrafter"/>
</dbReference>
<feature type="coiled-coil region" evidence="1">
    <location>
        <begin position="292"/>
        <end position="396"/>
    </location>
</feature>
<feature type="compositionally biased region" description="Polar residues" evidence="2">
    <location>
        <begin position="17"/>
        <end position="31"/>
    </location>
</feature>
<evidence type="ECO:0000313" key="3">
    <source>
        <dbReference type="Proteomes" id="UP000504632"/>
    </source>
</evidence>
<dbReference type="RefSeq" id="XP_030638701.1">
    <property type="nucleotide sequence ID" value="XM_030782841.1"/>
</dbReference>
<dbReference type="PANTHER" id="PTHR16275:SF8">
    <property type="entry name" value="COILED-COIL DOMAIN-CONTAINING PROTEIN 40"/>
    <property type="match status" value="1"/>
</dbReference>
<feature type="coiled-coil region" evidence="1">
    <location>
        <begin position="844"/>
        <end position="888"/>
    </location>
</feature>
<evidence type="ECO:0000256" key="2">
    <source>
        <dbReference type="SAM" id="MobiDB-lite"/>
    </source>
</evidence>
<feature type="coiled-coil region" evidence="1">
    <location>
        <begin position="425"/>
        <end position="529"/>
    </location>
</feature>
<dbReference type="OrthoDB" id="188741at2759"/>
<dbReference type="GO" id="GO:0060287">
    <property type="term" value="P:epithelial cilium movement involved in determination of left/right asymmetry"/>
    <property type="evidence" value="ECO:0007669"/>
    <property type="project" value="TreeGrafter"/>
</dbReference>
<sequence length="990" mass="113949">MDTGGSEGHSEEEKRCSPTQDMSDNRQTGGANETAEDSGVTVPPPEEGSLQDQLDHEQLQAREYSIISQSQSGASGTEAPPVASDQTEMLVPPQASVLLSAATAINYGDEAAGRVDGENEDEEEEELVVLSPEHPLMKRFQTALKNHLTKQLERLNLDLREELATERAEATRREEMGVELYSVQQELVRLQAALESRHEANIEASKQHQQAQKQLDSIRHQYRNSAKQAHKMRSEVSQKQAEVEKLTRHLFYMQDMKAELHSDIMAMKTASRKAQAEKTHIDEQKHKQDLYVNRLTKHIERQTEQIAEYDIQTLAQKEETKATKETLAEAQMEIDSLAVEYKQLLQQWDSSLIGMRKRDEAHTAMQEALRLANQQVRSLDTEIEGYKKSITQEEEQNELLTVLLNRVQLDSATSQKLISQIQNQQEALQAKYSTYTRMLQETENTLNRLNVESGVRQSELTALRKQVEKESATRLELEEKIMSKIQEQLTHDNATKYSHRLTERLAAHKREREAQLSRLENDIATVSLETSEVTLRLEAVARLQAELEQEMSRRHGELSAAEAVIAKLIIVSERKQSTINIYNKKIQQIVESTGHKDLSPLEIQARTLIEQLEKLGSEMKDQQQLWLRQQGELIRLAQEKQTLRAALQTQQTQLTMLQQRKVRTENEIEQEKRGQTELESHNKELMADMQRLNTLLNKKSKLHHNLEQDNILTENDFLHRLREAERDSIEMQMKLEMIEEETSRLLSSITEAERQIMLWEKKIQLVIETHAAVNSEMGQGDIRTMKAEIHRMEVRYAHLKKQQEHFMREMEAVVARRETIVTRSEAQARDDRRQPTHADFNSILHNLRRKIAETQKQAEECDGVIKELQETQRSLDDELKEKQRLLSELHSATAVLTSDLRSLQYSKDKNLLQMVAMQGRTKQLQMLRDGRYSAVATSEATLESAMEQKRERLHAISSILMHVIQDFPQHQAVLRKPNLTLAARLLTAPP</sequence>
<accession>A0A6J2W5Q6</accession>
<dbReference type="GO" id="GO:0035082">
    <property type="term" value="P:axoneme assembly"/>
    <property type="evidence" value="ECO:0007669"/>
    <property type="project" value="InterPro"/>
</dbReference>
<feature type="coiled-coil region" evidence="1">
    <location>
        <begin position="605"/>
        <end position="755"/>
    </location>
</feature>
<proteinExistence type="predicted"/>
<dbReference type="CTD" id="55036"/>
<organism evidence="3 4">
    <name type="scientific">Chanos chanos</name>
    <name type="common">Milkfish</name>
    <name type="synonym">Mugil chanos</name>
    <dbReference type="NCBI Taxonomy" id="29144"/>
    <lineage>
        <taxon>Eukaryota</taxon>
        <taxon>Metazoa</taxon>
        <taxon>Chordata</taxon>
        <taxon>Craniata</taxon>
        <taxon>Vertebrata</taxon>
        <taxon>Euteleostomi</taxon>
        <taxon>Actinopterygii</taxon>
        <taxon>Neopterygii</taxon>
        <taxon>Teleostei</taxon>
        <taxon>Ostariophysi</taxon>
        <taxon>Gonorynchiformes</taxon>
        <taxon>Chanidae</taxon>
        <taxon>Chanos</taxon>
    </lineage>
</organism>
<keyword evidence="1" id="KW-0175">Coiled coil</keyword>
<name>A0A6J2W5Q6_CHACN</name>
<protein>
    <submittedName>
        <fullName evidence="4">Coiled-coil domain-containing protein 40</fullName>
    </submittedName>
</protein>
<reference evidence="4" key="1">
    <citation type="submission" date="2025-08" db="UniProtKB">
        <authorList>
            <consortium name="RefSeq"/>
        </authorList>
    </citation>
    <scope>IDENTIFICATION</scope>
</reference>
<dbReference type="InterPro" id="IPR037386">
    <property type="entry name" value="CCDC40"/>
</dbReference>
<evidence type="ECO:0000256" key="1">
    <source>
        <dbReference type="SAM" id="Coils"/>
    </source>
</evidence>
<dbReference type="AlphaFoldDB" id="A0A6J2W5Q6"/>
<feature type="compositionally biased region" description="Low complexity" evidence="2">
    <location>
        <begin position="65"/>
        <end position="76"/>
    </location>
</feature>
<dbReference type="GO" id="GO:0005576">
    <property type="term" value="C:extracellular region"/>
    <property type="evidence" value="ECO:0007669"/>
    <property type="project" value="GOC"/>
</dbReference>
<dbReference type="Pfam" id="PF08647">
    <property type="entry name" value="BRE1"/>
    <property type="match status" value="1"/>
</dbReference>
<evidence type="ECO:0000313" key="4">
    <source>
        <dbReference type="RefSeq" id="XP_030638701.1"/>
    </source>
</evidence>
<dbReference type="PANTHER" id="PTHR16275">
    <property type="entry name" value="COILED-COIL DOMAIN-CONTAINING PROTEIN 40"/>
    <property type="match status" value="1"/>
</dbReference>
<gene>
    <name evidence="4" type="primary">ccdc40</name>
</gene>
<dbReference type="GO" id="GO:0005737">
    <property type="term" value="C:cytoplasm"/>
    <property type="evidence" value="ECO:0007669"/>
    <property type="project" value="TreeGrafter"/>
</dbReference>